<gene>
    <name evidence="1" type="ORF">LTR37_006389</name>
</gene>
<evidence type="ECO:0000313" key="1">
    <source>
        <dbReference type="EMBL" id="KAK3716493.1"/>
    </source>
</evidence>
<sequence>MPSFFSSAPCNLTEFSLAMRYNDEYLALEAIDSVCSGTLYIVGMDPNVYHGTPVGQSGASPKANLHFNIDQGEKCTTTETGKFGIYVPDLGELYGQQVPITATKNQSWPHFFVGGYVQPQMTAASQMWYACNLTVQGEDYIGLSWGVYNSNGSSPWGCVPTSVKQNFNISCNT</sequence>
<dbReference type="Proteomes" id="UP001281147">
    <property type="component" value="Unassembled WGS sequence"/>
</dbReference>
<accession>A0ACC3NGA5</accession>
<comment type="caution">
    <text evidence="1">The sequence shown here is derived from an EMBL/GenBank/DDBJ whole genome shotgun (WGS) entry which is preliminary data.</text>
</comment>
<reference evidence="1" key="1">
    <citation type="submission" date="2023-07" db="EMBL/GenBank/DDBJ databases">
        <title>Black Yeasts Isolated from many extreme environments.</title>
        <authorList>
            <person name="Coleine C."/>
            <person name="Stajich J.E."/>
            <person name="Selbmann L."/>
        </authorList>
    </citation>
    <scope>NUCLEOTIDE SEQUENCE</scope>
    <source>
        <strain evidence="1">CCFEE 5714</strain>
    </source>
</reference>
<protein>
    <submittedName>
        <fullName evidence="1">Uncharacterized protein</fullName>
    </submittedName>
</protein>
<proteinExistence type="predicted"/>
<keyword evidence="2" id="KW-1185">Reference proteome</keyword>
<dbReference type="EMBL" id="JAUTXU010000042">
    <property type="protein sequence ID" value="KAK3716493.1"/>
    <property type="molecule type" value="Genomic_DNA"/>
</dbReference>
<evidence type="ECO:0000313" key="2">
    <source>
        <dbReference type="Proteomes" id="UP001281147"/>
    </source>
</evidence>
<organism evidence="1 2">
    <name type="scientific">Vermiconidia calcicola</name>
    <dbReference type="NCBI Taxonomy" id="1690605"/>
    <lineage>
        <taxon>Eukaryota</taxon>
        <taxon>Fungi</taxon>
        <taxon>Dikarya</taxon>
        <taxon>Ascomycota</taxon>
        <taxon>Pezizomycotina</taxon>
        <taxon>Dothideomycetes</taxon>
        <taxon>Dothideomycetidae</taxon>
        <taxon>Mycosphaerellales</taxon>
        <taxon>Extremaceae</taxon>
        <taxon>Vermiconidia</taxon>
    </lineage>
</organism>
<name>A0ACC3NGA5_9PEZI</name>